<dbReference type="Gene3D" id="1.10.8.10">
    <property type="entry name" value="DNA helicase RuvA subunit, C-terminal domain"/>
    <property type="match status" value="1"/>
</dbReference>
<dbReference type="InterPro" id="IPR009060">
    <property type="entry name" value="UBA-like_sf"/>
</dbReference>
<dbReference type="OMA" id="LWCKFLQ"/>
<dbReference type="RefSeq" id="XP_040651247.1">
    <property type="nucleotide sequence ID" value="XM_040795682.1"/>
</dbReference>
<dbReference type="InterPro" id="IPR014764">
    <property type="entry name" value="DCN-prot"/>
</dbReference>
<dbReference type="Gene3D" id="1.10.238.10">
    <property type="entry name" value="EF-hand"/>
    <property type="match status" value="1"/>
</dbReference>
<dbReference type="SUPFAM" id="SSF46934">
    <property type="entry name" value="UBA-like"/>
    <property type="match status" value="1"/>
</dbReference>
<comment type="caution">
    <text evidence="4">The sequence shown here is derived from an EMBL/GenBank/DDBJ whole genome shotgun (WGS) entry which is preliminary data.</text>
</comment>
<evidence type="ECO:0000313" key="5">
    <source>
        <dbReference type="Proteomes" id="UP000070168"/>
    </source>
</evidence>
<dbReference type="GO" id="GO:0031624">
    <property type="term" value="F:ubiquitin conjugating enzyme binding"/>
    <property type="evidence" value="ECO:0007669"/>
    <property type="project" value="TreeGrafter"/>
</dbReference>
<comment type="function">
    <text evidence="2">Neddylation of cullins play an essential role in the regulation of SCF-type complexes activity.</text>
</comment>
<dbReference type="EMBL" id="LHQR01000020">
    <property type="protein sequence ID" value="KXG52712.1"/>
    <property type="molecule type" value="Genomic_DNA"/>
</dbReference>
<evidence type="ECO:0000259" key="3">
    <source>
        <dbReference type="PROSITE" id="PS51229"/>
    </source>
</evidence>
<feature type="domain" description="DCUN1" evidence="3">
    <location>
        <begin position="54"/>
        <end position="257"/>
    </location>
</feature>
<dbReference type="PANTHER" id="PTHR12281">
    <property type="entry name" value="RP42 RELATED"/>
    <property type="match status" value="1"/>
</dbReference>
<sequence>MPLYTTSQKHQIAEFINCTRTKESVAVKFLKSSGWSLPPALDAFFAAAAGTSATITSELTKIFESYRDDPVDSPDTIGITRAIEFLGDLKVELDEVTCLAIAELLQSPSMGEFTREGWMEGWLKAPCDTMPKMQAYAKSLRERIPQEPETFRRVYRYAFPLSRMQGQRNLQFEIAAEQWRLFFTTDHGGVAWNTETTPWLDWWIEFLEERGKKPVNKDLWEQVEVFMRKSLEDEEMGWWSPDGAWPGALDDFVAWVQAKRGKGSEMEVE</sequence>
<dbReference type="Gene3D" id="1.10.238.200">
    <property type="entry name" value="Cullin, PONY binding domain"/>
    <property type="match status" value="1"/>
</dbReference>
<gene>
    <name evidence="4" type="ORF">PGRI_079680</name>
</gene>
<dbReference type="InterPro" id="IPR005176">
    <property type="entry name" value="PONY_dom"/>
</dbReference>
<organism evidence="4 5">
    <name type="scientific">Penicillium patulum</name>
    <name type="common">Penicillium griseofulvum</name>
    <dbReference type="NCBI Taxonomy" id="5078"/>
    <lineage>
        <taxon>Eukaryota</taxon>
        <taxon>Fungi</taxon>
        <taxon>Dikarya</taxon>
        <taxon>Ascomycota</taxon>
        <taxon>Pezizomycotina</taxon>
        <taxon>Eurotiomycetes</taxon>
        <taxon>Eurotiomycetidae</taxon>
        <taxon>Eurotiales</taxon>
        <taxon>Aspergillaceae</taxon>
        <taxon>Penicillium</taxon>
    </lineage>
</organism>
<dbReference type="GeneID" id="63710982"/>
<dbReference type="InterPro" id="IPR042460">
    <property type="entry name" value="DCN1-like_PONY"/>
</dbReference>
<dbReference type="GO" id="GO:0045116">
    <property type="term" value="P:protein neddylation"/>
    <property type="evidence" value="ECO:0007669"/>
    <property type="project" value="TreeGrafter"/>
</dbReference>
<keyword evidence="1" id="KW-0833">Ubl conjugation pathway</keyword>
<evidence type="ECO:0000256" key="2">
    <source>
        <dbReference type="RuleBase" id="RU410713"/>
    </source>
</evidence>
<dbReference type="Proteomes" id="UP000070168">
    <property type="component" value="Unassembled WGS sequence"/>
</dbReference>
<accession>A0A135LUR6</accession>
<dbReference type="Pfam" id="PF14555">
    <property type="entry name" value="UBA_4"/>
    <property type="match status" value="1"/>
</dbReference>
<dbReference type="PANTHER" id="PTHR12281:SF31">
    <property type="entry name" value="DCN1-LIKE PROTEIN 3"/>
    <property type="match status" value="1"/>
</dbReference>
<dbReference type="GO" id="GO:0032182">
    <property type="term" value="F:ubiquitin-like protein binding"/>
    <property type="evidence" value="ECO:0007669"/>
    <property type="project" value="TreeGrafter"/>
</dbReference>
<proteinExistence type="predicted"/>
<dbReference type="Pfam" id="PF03556">
    <property type="entry name" value="Cullin_binding"/>
    <property type="match status" value="1"/>
</dbReference>
<dbReference type="GO" id="GO:0097602">
    <property type="term" value="F:cullin family protein binding"/>
    <property type="evidence" value="ECO:0007669"/>
    <property type="project" value="TreeGrafter"/>
</dbReference>
<protein>
    <recommendedName>
        <fullName evidence="2">Defective in cullin neddylation protein</fullName>
    </recommendedName>
</protein>
<reference evidence="4 5" key="1">
    <citation type="journal article" date="2016" name="BMC Genomics">
        <title>Genome sequencing and secondary metabolism of the postharvest pathogen Penicillium griseofulvum.</title>
        <authorList>
            <person name="Banani H."/>
            <person name="Marcet-Houben M."/>
            <person name="Ballester A.R."/>
            <person name="Abbruscato P."/>
            <person name="Gonzalez-Candelas L."/>
            <person name="Gabaldon T."/>
            <person name="Spadaro D."/>
        </authorList>
    </citation>
    <scope>NUCLEOTIDE SEQUENCE [LARGE SCALE GENOMIC DNA]</scope>
    <source>
        <strain evidence="4 5">PG3</strain>
    </source>
</reference>
<dbReference type="OrthoDB" id="27198at2759"/>
<dbReference type="PROSITE" id="PS51229">
    <property type="entry name" value="DCUN1"/>
    <property type="match status" value="1"/>
</dbReference>
<evidence type="ECO:0000313" key="4">
    <source>
        <dbReference type="EMBL" id="KXG52712.1"/>
    </source>
</evidence>
<keyword evidence="5" id="KW-1185">Reference proteome</keyword>
<dbReference type="STRING" id="5078.A0A135LUR6"/>
<name>A0A135LUR6_PENPA</name>
<dbReference type="GO" id="GO:0000151">
    <property type="term" value="C:ubiquitin ligase complex"/>
    <property type="evidence" value="ECO:0007669"/>
    <property type="project" value="TreeGrafter"/>
</dbReference>
<evidence type="ECO:0000256" key="1">
    <source>
        <dbReference type="ARBA" id="ARBA00022786"/>
    </source>
</evidence>
<dbReference type="AlphaFoldDB" id="A0A135LUR6"/>